<evidence type="ECO:0000313" key="1">
    <source>
        <dbReference type="EMBL" id="DAA03824.1"/>
    </source>
</evidence>
<sequence length="216" mass="23659">MNHKNKPARSDGRIYRRLCQQIVGGCQMRIFFLAFGFMQISPESADSARGGLHPSTHRSVHLSGRPSYNFEHDLPPNGNAKGNYGPGPTKWFGQPKTTKPNHSHYRCPASNPSPFSYTNTNTNTPLPPTHRVQISTQGSCEGKVYNELGQEGPSLALCHCAMVKRLGLRWLMHKLKTMSGAGWRAEVRGPSIDCGLGCRAIMPMGAVGMGLNLQVS</sequence>
<gene>
    <name evidence="1" type="ORF">HDC11875</name>
</gene>
<reference evidence="1" key="1">
    <citation type="journal article" date="2003" name="Genome Biol.">
        <title>An integrated gene annotation and transcriptional profiling approach towards the full gene content of the Drosophila genome.</title>
        <authorList>
            <person name="Hild M."/>
            <person name="Beckmann B."/>
            <person name="Haas S.A."/>
            <person name="Koch B."/>
            <person name="Solovyev V."/>
            <person name="Busold C."/>
            <person name="Fellenberg K."/>
            <person name="Boutros M."/>
            <person name="Vingron M."/>
            <person name="Sauer F."/>
            <person name="Hoheisel J.D."/>
            <person name="Paro R."/>
        </authorList>
    </citation>
    <scope>NUCLEOTIDE SEQUENCE</scope>
</reference>
<dbReference type="EMBL" id="BK002317">
    <property type="protein sequence ID" value="DAA03824.1"/>
    <property type="molecule type" value="Genomic_DNA"/>
</dbReference>
<organism evidence="1">
    <name type="scientific">Drosophila melanogaster</name>
    <name type="common">Fruit fly</name>
    <dbReference type="NCBI Taxonomy" id="7227"/>
    <lineage>
        <taxon>Eukaryota</taxon>
        <taxon>Metazoa</taxon>
        <taxon>Ecdysozoa</taxon>
        <taxon>Arthropoda</taxon>
        <taxon>Hexapoda</taxon>
        <taxon>Insecta</taxon>
        <taxon>Pterygota</taxon>
        <taxon>Neoptera</taxon>
        <taxon>Endopterygota</taxon>
        <taxon>Diptera</taxon>
        <taxon>Brachycera</taxon>
        <taxon>Muscomorpha</taxon>
        <taxon>Ephydroidea</taxon>
        <taxon>Drosophilidae</taxon>
        <taxon>Drosophila</taxon>
        <taxon>Sophophora</taxon>
    </lineage>
</organism>
<proteinExistence type="predicted"/>
<accession>Q6IKP9</accession>
<name>Q6IKP9_DROME</name>
<protein>
    <submittedName>
        <fullName evidence="1">HDC11875</fullName>
    </submittedName>
</protein>
<dbReference type="AlphaFoldDB" id="Q6IKP9"/>